<organism evidence="1 2">
    <name type="scientific">Anaerorhabdus furcosa</name>
    <dbReference type="NCBI Taxonomy" id="118967"/>
    <lineage>
        <taxon>Bacteria</taxon>
        <taxon>Bacillati</taxon>
        <taxon>Bacillota</taxon>
        <taxon>Erysipelotrichia</taxon>
        <taxon>Erysipelotrichales</taxon>
        <taxon>Erysipelotrichaceae</taxon>
        <taxon>Anaerorhabdus</taxon>
    </lineage>
</organism>
<proteinExistence type="predicted"/>
<dbReference type="EMBL" id="FUWY01000011">
    <property type="protein sequence ID" value="SKA04186.1"/>
    <property type="molecule type" value="Genomic_DNA"/>
</dbReference>
<evidence type="ECO:0000313" key="1">
    <source>
        <dbReference type="EMBL" id="SKA04186.1"/>
    </source>
</evidence>
<sequence length="54" mass="6692">MEDGMRIQYYIFRKKLLLINFYRKKEMSYEDIAYVLSRHTKIIKTYCTTLLYDA</sequence>
<dbReference type="Proteomes" id="UP000243297">
    <property type="component" value="Unassembled WGS sequence"/>
</dbReference>
<protein>
    <submittedName>
        <fullName evidence="1">Uncharacterized protein</fullName>
    </submittedName>
</protein>
<keyword evidence="2" id="KW-1185">Reference proteome</keyword>
<gene>
    <name evidence="1" type="ORF">SAMN02745191_0048</name>
</gene>
<reference evidence="2" key="1">
    <citation type="submission" date="2017-02" db="EMBL/GenBank/DDBJ databases">
        <authorList>
            <person name="Varghese N."/>
            <person name="Submissions S."/>
        </authorList>
    </citation>
    <scope>NUCLEOTIDE SEQUENCE [LARGE SCALE GENOMIC DNA]</scope>
    <source>
        <strain evidence="2">ATCC 25662</strain>
    </source>
</reference>
<evidence type="ECO:0000313" key="2">
    <source>
        <dbReference type="Proteomes" id="UP000243297"/>
    </source>
</evidence>
<name>A0A1T4QKI8_9FIRM</name>
<dbReference type="AlphaFoldDB" id="A0A1T4QKI8"/>
<dbReference type="STRING" id="118967.SAMN02745191_0048"/>
<accession>A0A1T4QKI8</accession>